<dbReference type="EMBL" id="JBFXLU010000004">
    <property type="protein sequence ID" value="KAL2857311.1"/>
    <property type="molecule type" value="Genomic_DNA"/>
</dbReference>
<organism evidence="1 2">
    <name type="scientific">Aspergillus pseudoustus</name>
    <dbReference type="NCBI Taxonomy" id="1810923"/>
    <lineage>
        <taxon>Eukaryota</taxon>
        <taxon>Fungi</taxon>
        <taxon>Dikarya</taxon>
        <taxon>Ascomycota</taxon>
        <taxon>Pezizomycotina</taxon>
        <taxon>Eurotiomycetes</taxon>
        <taxon>Eurotiomycetidae</taxon>
        <taxon>Eurotiales</taxon>
        <taxon>Aspergillaceae</taxon>
        <taxon>Aspergillus</taxon>
        <taxon>Aspergillus subgen. Nidulantes</taxon>
    </lineage>
</organism>
<keyword evidence="2" id="KW-1185">Reference proteome</keyword>
<dbReference type="CDD" id="cd12148">
    <property type="entry name" value="fungal_TF_MHR"/>
    <property type="match status" value="1"/>
</dbReference>
<protein>
    <recommendedName>
        <fullName evidence="3">Transcription factor domain-containing protein</fullName>
    </recommendedName>
</protein>
<reference evidence="1 2" key="1">
    <citation type="submission" date="2024-07" db="EMBL/GenBank/DDBJ databases">
        <title>Section-level genome sequencing and comparative genomics of Aspergillus sections Usti and Cavernicolus.</title>
        <authorList>
            <consortium name="Lawrence Berkeley National Laboratory"/>
            <person name="Nybo J.L."/>
            <person name="Vesth T.C."/>
            <person name="Theobald S."/>
            <person name="Frisvad J.C."/>
            <person name="Larsen T.O."/>
            <person name="Kjaerboelling I."/>
            <person name="Rothschild-Mancinelli K."/>
            <person name="Lyhne E.K."/>
            <person name="Kogle M.E."/>
            <person name="Barry K."/>
            <person name="Clum A."/>
            <person name="Na H."/>
            <person name="Ledsgaard L."/>
            <person name="Lin J."/>
            <person name="Lipzen A."/>
            <person name="Kuo A."/>
            <person name="Riley R."/>
            <person name="Mondo S."/>
            <person name="Labutti K."/>
            <person name="Haridas S."/>
            <person name="Pangalinan J."/>
            <person name="Salamov A.A."/>
            <person name="Simmons B.A."/>
            <person name="Magnuson J.K."/>
            <person name="Chen J."/>
            <person name="Drula E."/>
            <person name="Henrissat B."/>
            <person name="Wiebenga A."/>
            <person name="Lubbers R.J."/>
            <person name="Gomes A.C."/>
            <person name="Makela M.R."/>
            <person name="Stajich J."/>
            <person name="Grigoriev I.V."/>
            <person name="Mortensen U.H."/>
            <person name="De Vries R.P."/>
            <person name="Baker S.E."/>
            <person name="Andersen M.R."/>
        </authorList>
    </citation>
    <scope>NUCLEOTIDE SEQUENCE [LARGE SCALE GENOMIC DNA]</scope>
    <source>
        <strain evidence="1 2">CBS 123904</strain>
    </source>
</reference>
<accession>A0ABR4KYF3</accession>
<gene>
    <name evidence="1" type="ORF">BJY01DRAFT_242383</name>
</gene>
<evidence type="ECO:0000313" key="2">
    <source>
        <dbReference type="Proteomes" id="UP001610446"/>
    </source>
</evidence>
<evidence type="ECO:0008006" key="3">
    <source>
        <dbReference type="Google" id="ProtNLM"/>
    </source>
</evidence>
<dbReference type="Proteomes" id="UP001610446">
    <property type="component" value="Unassembled WGS sequence"/>
</dbReference>
<proteinExistence type="predicted"/>
<comment type="caution">
    <text evidence="1">The sequence shown here is derived from an EMBL/GenBank/DDBJ whole genome shotgun (WGS) entry which is preliminary data.</text>
</comment>
<evidence type="ECO:0000313" key="1">
    <source>
        <dbReference type="EMBL" id="KAL2857311.1"/>
    </source>
</evidence>
<sequence>MLTGDDWALENFGKLKDCVKPPVDDVASPEDSPDQSDAALAGNQFLFGYLSMVSSLSSYHPSTSHKHILWKSFEENVAPVVMIFHKPSFRKLIYNMRANSRNLGRPSEAVILAVYFAAVTSMSPEQCAGGLRKDRSLSSVFRRFPRLQERYLWLCDTSVPLQWIAAAVIRLARARSWLVAHLFLGPLPIAEQTQMHFTRVRSLRKIQIQAKTSYSQPR</sequence>
<name>A0ABR4KYF3_9EURO</name>